<organism evidence="2 3">
    <name type="scientific">Ornithinimicrobium ciconiae</name>
    <dbReference type="NCBI Taxonomy" id="2594265"/>
    <lineage>
        <taxon>Bacteria</taxon>
        <taxon>Bacillati</taxon>
        <taxon>Actinomycetota</taxon>
        <taxon>Actinomycetes</taxon>
        <taxon>Micrococcales</taxon>
        <taxon>Ornithinimicrobiaceae</taxon>
        <taxon>Ornithinimicrobium</taxon>
    </lineage>
</organism>
<proteinExistence type="predicted"/>
<accession>A0A516GE76</accession>
<name>A0A516GE76_9MICO</name>
<dbReference type="EMBL" id="CP041616">
    <property type="protein sequence ID" value="QDO89816.1"/>
    <property type="molecule type" value="Genomic_DNA"/>
</dbReference>
<dbReference type="AlphaFoldDB" id="A0A516GE76"/>
<dbReference type="Proteomes" id="UP000315395">
    <property type="component" value="Chromosome"/>
</dbReference>
<reference evidence="2 3" key="1">
    <citation type="submission" date="2019-07" db="EMBL/GenBank/DDBJ databases">
        <title>complete genome sequencing of Ornithinimicrobium sp. H23M54.</title>
        <authorList>
            <person name="Bae J.-W."/>
            <person name="Lee S.-Y."/>
        </authorList>
    </citation>
    <scope>NUCLEOTIDE SEQUENCE [LARGE SCALE GENOMIC DNA]</scope>
    <source>
        <strain evidence="2 3">H23M54</strain>
    </source>
</reference>
<evidence type="ECO:0000313" key="2">
    <source>
        <dbReference type="EMBL" id="QDO89816.1"/>
    </source>
</evidence>
<feature type="region of interest" description="Disordered" evidence="1">
    <location>
        <begin position="1"/>
        <end position="73"/>
    </location>
</feature>
<dbReference type="KEGG" id="orz:FNH13_16960"/>
<dbReference type="RefSeq" id="WP_143784537.1">
    <property type="nucleotide sequence ID" value="NZ_CP041616.1"/>
</dbReference>
<evidence type="ECO:0000313" key="3">
    <source>
        <dbReference type="Proteomes" id="UP000315395"/>
    </source>
</evidence>
<evidence type="ECO:0000256" key="1">
    <source>
        <dbReference type="SAM" id="MobiDB-lite"/>
    </source>
</evidence>
<sequence>MTQDDDTAAVPLDQPRRPRRHRRVVAAATNASPGETPDFSEPHVELDETESAGPGPDIGSDDWWRAQRPPHWG</sequence>
<keyword evidence="3" id="KW-1185">Reference proteome</keyword>
<dbReference type="OrthoDB" id="4872310at2"/>
<gene>
    <name evidence="2" type="ORF">FNH13_16960</name>
</gene>
<protein>
    <submittedName>
        <fullName evidence="2">Uncharacterized protein</fullName>
    </submittedName>
</protein>